<evidence type="ECO:0000259" key="1">
    <source>
        <dbReference type="Pfam" id="PF12146"/>
    </source>
</evidence>
<dbReference type="InterPro" id="IPR029058">
    <property type="entry name" value="AB_hydrolase_fold"/>
</dbReference>
<proteinExistence type="predicted"/>
<keyword evidence="2" id="KW-0378">Hydrolase</keyword>
<dbReference type="Pfam" id="PF12146">
    <property type="entry name" value="Hydrolase_4"/>
    <property type="match status" value="1"/>
</dbReference>
<keyword evidence="3" id="KW-1185">Reference proteome</keyword>
<dbReference type="Gene3D" id="3.40.50.1820">
    <property type="entry name" value="alpha/beta hydrolase"/>
    <property type="match status" value="1"/>
</dbReference>
<accession>A0A263D3Y5</accession>
<name>A0A263D3Y5_9PSEU</name>
<sequence length="236" mass="25732">MSEDVPSLSVRRAAGPAKAVVLVLHGGAEWGQSAVHPWRLAYLRMVPLARDIHQAGHEHGVAVWLLRNRVRGWNAPDLDPVRDARWALDRIRAEHPGLPVVLVGHSMGGRTALRVADDPAVVGVCALAPWTPGPEPVTGVRGKDVLIVHGTRDRMTDPADSYSFATRAAAGSARLARFEIEAEGHAMLRRSAVWTRLASTFTLETLGLPTSDRSVTAAWTKPDDQRLRIPVQQTEK</sequence>
<reference evidence="2 3" key="1">
    <citation type="submission" date="2017-07" db="EMBL/GenBank/DDBJ databases">
        <title>Amycolatopsis antarcticus sp. nov., isolated from the surface of an Antarcticus brown macroalga.</title>
        <authorList>
            <person name="Wang J."/>
            <person name="Leiva S."/>
            <person name="Huang J."/>
            <person name="Huang Y."/>
        </authorList>
    </citation>
    <scope>NUCLEOTIDE SEQUENCE [LARGE SCALE GENOMIC DNA]</scope>
    <source>
        <strain evidence="2 3">AU-G6</strain>
    </source>
</reference>
<dbReference type="SUPFAM" id="SSF53474">
    <property type="entry name" value="alpha/beta-Hydrolases"/>
    <property type="match status" value="1"/>
</dbReference>
<dbReference type="EMBL" id="NKYE01000008">
    <property type="protein sequence ID" value="OZM72337.1"/>
    <property type="molecule type" value="Genomic_DNA"/>
</dbReference>
<organism evidence="2 3">
    <name type="scientific">Amycolatopsis antarctica</name>
    <dbReference type="NCBI Taxonomy" id="1854586"/>
    <lineage>
        <taxon>Bacteria</taxon>
        <taxon>Bacillati</taxon>
        <taxon>Actinomycetota</taxon>
        <taxon>Actinomycetes</taxon>
        <taxon>Pseudonocardiales</taxon>
        <taxon>Pseudonocardiaceae</taxon>
        <taxon>Amycolatopsis</taxon>
    </lineage>
</organism>
<dbReference type="GO" id="GO:0016787">
    <property type="term" value="F:hydrolase activity"/>
    <property type="evidence" value="ECO:0007669"/>
    <property type="project" value="UniProtKB-KW"/>
</dbReference>
<gene>
    <name evidence="2" type="ORF">CFN78_15130</name>
</gene>
<dbReference type="OrthoDB" id="3366509at2"/>
<dbReference type="AlphaFoldDB" id="A0A263D3Y5"/>
<feature type="domain" description="Serine aminopeptidase S33" evidence="1">
    <location>
        <begin position="17"/>
        <end position="131"/>
    </location>
</feature>
<evidence type="ECO:0000313" key="2">
    <source>
        <dbReference type="EMBL" id="OZM72337.1"/>
    </source>
</evidence>
<dbReference type="InterPro" id="IPR022742">
    <property type="entry name" value="Hydrolase_4"/>
</dbReference>
<evidence type="ECO:0000313" key="3">
    <source>
        <dbReference type="Proteomes" id="UP000242444"/>
    </source>
</evidence>
<protein>
    <submittedName>
        <fullName evidence="2">Alpha/beta hydrolase</fullName>
    </submittedName>
</protein>
<dbReference type="RefSeq" id="WP_094863435.1">
    <property type="nucleotide sequence ID" value="NZ_NKYE01000008.1"/>
</dbReference>
<dbReference type="InParanoid" id="A0A263D3Y5"/>
<dbReference type="Proteomes" id="UP000242444">
    <property type="component" value="Unassembled WGS sequence"/>
</dbReference>
<comment type="caution">
    <text evidence="2">The sequence shown here is derived from an EMBL/GenBank/DDBJ whole genome shotgun (WGS) entry which is preliminary data.</text>
</comment>